<dbReference type="Proteomes" id="UP001365128">
    <property type="component" value="Unassembled WGS sequence"/>
</dbReference>
<feature type="region of interest" description="Disordered" evidence="1">
    <location>
        <begin position="217"/>
        <end position="275"/>
    </location>
</feature>
<feature type="region of interest" description="Disordered" evidence="1">
    <location>
        <begin position="348"/>
        <end position="375"/>
    </location>
</feature>
<keyword evidence="2" id="KW-0472">Membrane</keyword>
<evidence type="ECO:0000256" key="1">
    <source>
        <dbReference type="SAM" id="MobiDB-lite"/>
    </source>
</evidence>
<gene>
    <name evidence="3" type="ORF">IWX46DRAFT_140409</name>
</gene>
<feature type="compositionally biased region" description="Gly residues" evidence="1">
    <location>
        <begin position="717"/>
        <end position="730"/>
    </location>
</feature>
<feature type="region of interest" description="Disordered" evidence="1">
    <location>
        <begin position="618"/>
        <end position="830"/>
    </location>
</feature>
<keyword evidence="2" id="KW-0812">Transmembrane</keyword>
<feature type="transmembrane region" description="Helical" evidence="2">
    <location>
        <begin position="12"/>
        <end position="31"/>
    </location>
</feature>
<feature type="compositionally biased region" description="Low complexity" evidence="1">
    <location>
        <begin position="245"/>
        <end position="257"/>
    </location>
</feature>
<evidence type="ECO:0000313" key="4">
    <source>
        <dbReference type="Proteomes" id="UP001365128"/>
    </source>
</evidence>
<evidence type="ECO:0000256" key="2">
    <source>
        <dbReference type="SAM" id="Phobius"/>
    </source>
</evidence>
<sequence length="909" mass="97934">MANAEKKNQAVAFWALCQAAVPMFVFNWSSIGRLCFVLPTRRDQGLKCLARAGPPRGLLPGSDHPGCSVLKTVKRAAETRGRRDHTPYSHLLFRYIGVLEFPKTTPRQTIALGSTLSRPSTMAIPDDNNDSPPDEAQITLWARLWSCTRAEALARIEATRQIMAFRSAEKSAVKDMKWEQVASMWEPQGIGRLEWEHWVQTGSFGADVEVFGVRGLSRGGRGSESSGEASEEDDGYSGEDFVTGDSSSTSTDASPSNSAPPPSPASLQHPQNSLRSNDSIDEEIFQATLAIVDEYGVERGEIIAKAVWTALRDHLDRGHIPDGECPASCLVCKFIRDKFDKIRDEHGSCVKRRESPDWSTTANASESPRSTNDASFAAQAEVQVDVGPHELDASQTSARSFDDDALPPSERIALTTATPVVFAPPRCVTYRSYQTPQASRAIVFDPSTSNASLHPHRATIVPVSARSRSAPCLSQHPIHSTQSPLLLSPPAGIIDTPLVSPGTSIPNGNTNFTHNTNSTPTKPSRLHALLRSGKKLLDLPLPLFPRTGRPGARSAPVSPATPFTIGSPVPPGAAAAMQKASSSSSGGGRRRFSSFALPFSPRPRERFDLFEPLFSPTTVDVEGNEQARARAPVSPRPEREWECEEQGQERCKSNSGAVDPPRLSLDLHLRDSPHDQRQPHRGRGGGRGRADARRAWSSVVAGSTASARRWARRGAQRLGGGSVSVSGFGGSQDDLEAFPRLGGGDVGGKGEGEGEGRGGGGGVDAEGSTHATVAAVAAAATGAAKERERERERGREEQSQKNQTRRIDNITTTTTAATGSTPQPSRPFDQFNDHPLPPLPRAPRIAPQLSLCLLPTRMDLDMDMDMGLDMGLDTDTERGMQMEGNVGTSTASRARRDKGEGEGKKRSLY</sequence>
<name>A0ABR1MRE1_9PEZI</name>
<keyword evidence="4" id="KW-1185">Reference proteome</keyword>
<proteinExistence type="predicted"/>
<accession>A0ABR1MRE1</accession>
<feature type="compositionally biased region" description="Basic and acidic residues" evidence="1">
    <location>
        <begin position="784"/>
        <end position="799"/>
    </location>
</feature>
<feature type="compositionally biased region" description="Polar residues" evidence="1">
    <location>
        <begin position="357"/>
        <end position="374"/>
    </location>
</feature>
<dbReference type="EMBL" id="JBBPDW010000002">
    <property type="protein sequence ID" value="KAK7555773.1"/>
    <property type="molecule type" value="Genomic_DNA"/>
</dbReference>
<comment type="caution">
    <text evidence="3">The sequence shown here is derived from an EMBL/GenBank/DDBJ whole genome shotgun (WGS) entry which is preliminary data.</text>
</comment>
<feature type="region of interest" description="Disordered" evidence="1">
    <location>
        <begin position="873"/>
        <end position="909"/>
    </location>
</feature>
<protein>
    <submittedName>
        <fullName evidence="3">Uncharacterized protein</fullName>
    </submittedName>
</protein>
<reference evidence="3 4" key="1">
    <citation type="submission" date="2024-04" db="EMBL/GenBank/DDBJ databases">
        <title>Phyllosticta paracitricarpa is synonymous to the EU quarantine fungus P. citricarpa based on phylogenomic analyses.</title>
        <authorList>
            <consortium name="Lawrence Berkeley National Laboratory"/>
            <person name="Van Ingen-Buijs V.A."/>
            <person name="Van Westerhoven A.C."/>
            <person name="Haridas S."/>
            <person name="Skiadas P."/>
            <person name="Martin F."/>
            <person name="Groenewald J.Z."/>
            <person name="Crous P.W."/>
            <person name="Seidl M.F."/>
        </authorList>
    </citation>
    <scope>NUCLEOTIDE SEQUENCE [LARGE SCALE GENOMIC DNA]</scope>
    <source>
        <strain evidence="3 4">CBS 122670</strain>
    </source>
</reference>
<feature type="compositionally biased region" description="Low complexity" evidence="1">
    <location>
        <begin position="771"/>
        <end position="783"/>
    </location>
</feature>
<feature type="compositionally biased region" description="Basic and acidic residues" evidence="1">
    <location>
        <begin position="665"/>
        <end position="678"/>
    </location>
</feature>
<feature type="region of interest" description="Disordered" evidence="1">
    <location>
        <begin position="543"/>
        <end position="598"/>
    </location>
</feature>
<keyword evidence="2" id="KW-1133">Transmembrane helix</keyword>
<organism evidence="3 4">
    <name type="scientific">Phyllosticta citricarpa</name>
    <dbReference type="NCBI Taxonomy" id="55181"/>
    <lineage>
        <taxon>Eukaryota</taxon>
        <taxon>Fungi</taxon>
        <taxon>Dikarya</taxon>
        <taxon>Ascomycota</taxon>
        <taxon>Pezizomycotina</taxon>
        <taxon>Dothideomycetes</taxon>
        <taxon>Dothideomycetes incertae sedis</taxon>
        <taxon>Botryosphaeriales</taxon>
        <taxon>Phyllostictaceae</taxon>
        <taxon>Phyllosticta</taxon>
    </lineage>
</organism>
<feature type="compositionally biased region" description="Basic and acidic residues" evidence="1">
    <location>
        <begin position="897"/>
        <end position="909"/>
    </location>
</feature>
<evidence type="ECO:0000313" key="3">
    <source>
        <dbReference type="EMBL" id="KAK7555773.1"/>
    </source>
</evidence>